<protein>
    <submittedName>
        <fullName evidence="1">Unannotated protein</fullName>
    </submittedName>
</protein>
<reference evidence="1" key="1">
    <citation type="submission" date="2020-05" db="EMBL/GenBank/DDBJ databases">
        <authorList>
            <person name="Chiriac C."/>
            <person name="Salcher M."/>
            <person name="Ghai R."/>
            <person name="Kavagutti S V."/>
        </authorList>
    </citation>
    <scope>NUCLEOTIDE SEQUENCE</scope>
</reference>
<gene>
    <name evidence="1" type="ORF">UFOPK3376_03339</name>
</gene>
<sequence length="45" mass="5020">MEMINRLPRSTTGVEANVVPIRRMGGVKQDLDLVYEHPKVGLLVS</sequence>
<evidence type="ECO:0000313" key="1">
    <source>
        <dbReference type="EMBL" id="CAB4899589.1"/>
    </source>
</evidence>
<organism evidence="1">
    <name type="scientific">freshwater metagenome</name>
    <dbReference type="NCBI Taxonomy" id="449393"/>
    <lineage>
        <taxon>unclassified sequences</taxon>
        <taxon>metagenomes</taxon>
        <taxon>ecological metagenomes</taxon>
    </lineage>
</organism>
<name>A0A6J7G855_9ZZZZ</name>
<dbReference type="EMBL" id="CAFBLP010000175">
    <property type="protein sequence ID" value="CAB4899589.1"/>
    <property type="molecule type" value="Genomic_DNA"/>
</dbReference>
<proteinExistence type="predicted"/>
<dbReference type="AlphaFoldDB" id="A0A6J7G855"/>
<accession>A0A6J7G855</accession>